<sequence length="67" mass="7418">MPLGYQCQDCSYQGHKFRQGRCPACGSANVANRGDASDEKKRGPLSLILCIALWVYLAIEIGRRFIA</sequence>
<keyword evidence="3" id="KW-1185">Reference proteome</keyword>
<evidence type="ECO:0000313" key="2">
    <source>
        <dbReference type="EMBL" id="MBB3046046.1"/>
    </source>
</evidence>
<gene>
    <name evidence="2" type="ORF">FHR99_000282</name>
</gene>
<keyword evidence="1" id="KW-0472">Membrane</keyword>
<protein>
    <submittedName>
        <fullName evidence="2">Uncharacterized protein</fullName>
    </submittedName>
</protein>
<organism evidence="2 3">
    <name type="scientific">Litorivivens lipolytica</name>
    <dbReference type="NCBI Taxonomy" id="1524264"/>
    <lineage>
        <taxon>Bacteria</taxon>
        <taxon>Pseudomonadati</taxon>
        <taxon>Pseudomonadota</taxon>
        <taxon>Gammaproteobacteria</taxon>
        <taxon>Litorivivens</taxon>
    </lineage>
</organism>
<reference evidence="2 3" key="1">
    <citation type="submission" date="2020-08" db="EMBL/GenBank/DDBJ databases">
        <title>Genomic Encyclopedia of Type Strains, Phase III (KMG-III): the genomes of soil and plant-associated and newly described type strains.</title>
        <authorList>
            <person name="Whitman W."/>
        </authorList>
    </citation>
    <scope>NUCLEOTIDE SEQUENCE [LARGE SCALE GENOMIC DNA]</scope>
    <source>
        <strain evidence="2 3">CECT 8654</strain>
    </source>
</reference>
<dbReference type="Proteomes" id="UP000537130">
    <property type="component" value="Unassembled WGS sequence"/>
</dbReference>
<evidence type="ECO:0000313" key="3">
    <source>
        <dbReference type="Proteomes" id="UP000537130"/>
    </source>
</evidence>
<keyword evidence="1" id="KW-1133">Transmembrane helix</keyword>
<feature type="transmembrane region" description="Helical" evidence="1">
    <location>
        <begin position="43"/>
        <end position="59"/>
    </location>
</feature>
<dbReference type="AlphaFoldDB" id="A0A7W4W236"/>
<comment type="caution">
    <text evidence="2">The sequence shown here is derived from an EMBL/GenBank/DDBJ whole genome shotgun (WGS) entry which is preliminary data.</text>
</comment>
<dbReference type="RefSeq" id="WP_183408756.1">
    <property type="nucleotide sequence ID" value="NZ_JACHWY010000001.1"/>
</dbReference>
<evidence type="ECO:0000256" key="1">
    <source>
        <dbReference type="SAM" id="Phobius"/>
    </source>
</evidence>
<keyword evidence="1" id="KW-0812">Transmembrane</keyword>
<accession>A0A7W4W236</accession>
<proteinExistence type="predicted"/>
<dbReference type="EMBL" id="JACHWY010000001">
    <property type="protein sequence ID" value="MBB3046046.1"/>
    <property type="molecule type" value="Genomic_DNA"/>
</dbReference>
<name>A0A7W4W236_9GAMM</name>